<dbReference type="CDD" id="cd05233">
    <property type="entry name" value="SDR_c"/>
    <property type="match status" value="1"/>
</dbReference>
<dbReference type="Proteomes" id="UP000245396">
    <property type="component" value="Unassembled WGS sequence"/>
</dbReference>
<feature type="domain" description="Ketoreductase" evidence="3">
    <location>
        <begin position="9"/>
        <end position="181"/>
    </location>
</feature>
<dbReference type="InterPro" id="IPR002347">
    <property type="entry name" value="SDR_fam"/>
</dbReference>
<evidence type="ECO:0000256" key="1">
    <source>
        <dbReference type="ARBA" id="ARBA00006484"/>
    </source>
</evidence>
<name>A0A316C547_PSESE</name>
<dbReference type="Pfam" id="PF13561">
    <property type="entry name" value="adh_short_C2"/>
    <property type="match status" value="1"/>
</dbReference>
<dbReference type="SMART" id="SM00822">
    <property type="entry name" value="PKS_KR"/>
    <property type="match status" value="1"/>
</dbReference>
<reference evidence="4 5" key="1">
    <citation type="submission" date="2018-05" db="EMBL/GenBank/DDBJ databases">
        <title>Genomic Encyclopedia of Type Strains, Phase IV (KMG-IV): sequencing the most valuable type-strain genomes for metagenomic binning, comparative biology and taxonomic classification.</title>
        <authorList>
            <person name="Goeker M."/>
        </authorList>
    </citation>
    <scope>NUCLEOTIDE SEQUENCE [LARGE SCALE GENOMIC DNA]</scope>
    <source>
        <strain evidence="4 5">DSM 6986</strain>
    </source>
</reference>
<organism evidence="4 5">
    <name type="scientific">Pseudaminobacter salicylatoxidans</name>
    <dbReference type="NCBI Taxonomy" id="93369"/>
    <lineage>
        <taxon>Bacteria</taxon>
        <taxon>Pseudomonadati</taxon>
        <taxon>Pseudomonadota</taxon>
        <taxon>Alphaproteobacteria</taxon>
        <taxon>Hyphomicrobiales</taxon>
        <taxon>Phyllobacteriaceae</taxon>
        <taxon>Pseudaminobacter</taxon>
    </lineage>
</organism>
<evidence type="ECO:0000259" key="3">
    <source>
        <dbReference type="SMART" id="SM00822"/>
    </source>
</evidence>
<evidence type="ECO:0000313" key="5">
    <source>
        <dbReference type="Proteomes" id="UP000245396"/>
    </source>
</evidence>
<dbReference type="InterPro" id="IPR057326">
    <property type="entry name" value="KR_dom"/>
</dbReference>
<protein>
    <submittedName>
        <fullName evidence="4">3-oxoacyl-[acyl-carrier protein] reductase</fullName>
    </submittedName>
</protein>
<keyword evidence="2" id="KW-0560">Oxidoreductase</keyword>
<dbReference type="GO" id="GO:0016491">
    <property type="term" value="F:oxidoreductase activity"/>
    <property type="evidence" value="ECO:0007669"/>
    <property type="project" value="UniProtKB-KW"/>
</dbReference>
<dbReference type="InterPro" id="IPR036291">
    <property type="entry name" value="NAD(P)-bd_dom_sf"/>
</dbReference>
<comment type="similarity">
    <text evidence="1">Belongs to the short-chain dehydrogenases/reductases (SDR) family.</text>
</comment>
<proteinExistence type="inferred from homology"/>
<dbReference type="PRINTS" id="PR00081">
    <property type="entry name" value="GDHRDH"/>
</dbReference>
<accession>A0A316C547</accession>
<evidence type="ECO:0000313" key="4">
    <source>
        <dbReference type="EMBL" id="PWJ84433.1"/>
    </source>
</evidence>
<sequence length="252" mass="25815">MSTQDFAGLTAVVTGAASGLGLSTARLLAERGARLRLVDRSQDRLAQAADEIAAGGTDVQAHALDVTDLAAVTSGFERIGRCDVLVNSAGVEGPAGPLEDCDLDELDQVMAINVRGTLACAQAAIRLMKAGGNGGSIVNIASTAGMIGSRRLGIYALSKAAVISMTRSLAVSVAGEDIRVNAVCPGSIDSEMFDRTLASGDPDAERRFMIDLHPLRRLGKPVEVAEAAVFLASPAAAYITGALLPVDGGRLA</sequence>
<dbReference type="AlphaFoldDB" id="A0A316C547"/>
<dbReference type="OrthoDB" id="9812986at2"/>
<keyword evidence="5" id="KW-1185">Reference proteome</keyword>
<dbReference type="PANTHER" id="PTHR43477">
    <property type="entry name" value="DIHYDROANTICAPSIN 7-DEHYDROGENASE"/>
    <property type="match status" value="1"/>
</dbReference>
<dbReference type="PRINTS" id="PR00080">
    <property type="entry name" value="SDRFAMILY"/>
</dbReference>
<dbReference type="STRING" id="1192868.GCA_000304395_02012"/>
<dbReference type="EMBL" id="QGGG01000005">
    <property type="protein sequence ID" value="PWJ84433.1"/>
    <property type="molecule type" value="Genomic_DNA"/>
</dbReference>
<dbReference type="FunFam" id="3.40.50.720:FF:000084">
    <property type="entry name" value="Short-chain dehydrogenase reductase"/>
    <property type="match status" value="1"/>
</dbReference>
<gene>
    <name evidence="4" type="ORF">C7441_10549</name>
</gene>
<dbReference type="NCBIfam" id="NF005559">
    <property type="entry name" value="PRK07231.1"/>
    <property type="match status" value="1"/>
</dbReference>
<dbReference type="Gene3D" id="3.40.50.720">
    <property type="entry name" value="NAD(P)-binding Rossmann-like Domain"/>
    <property type="match status" value="1"/>
</dbReference>
<dbReference type="InterPro" id="IPR051122">
    <property type="entry name" value="SDR_DHRS6-like"/>
</dbReference>
<dbReference type="SUPFAM" id="SSF51735">
    <property type="entry name" value="NAD(P)-binding Rossmann-fold domains"/>
    <property type="match status" value="1"/>
</dbReference>
<evidence type="ECO:0000256" key="2">
    <source>
        <dbReference type="ARBA" id="ARBA00023002"/>
    </source>
</evidence>
<dbReference type="PANTHER" id="PTHR43477:SF1">
    <property type="entry name" value="DIHYDROANTICAPSIN 7-DEHYDROGENASE"/>
    <property type="match status" value="1"/>
</dbReference>
<comment type="caution">
    <text evidence="4">The sequence shown here is derived from an EMBL/GenBank/DDBJ whole genome shotgun (WGS) entry which is preliminary data.</text>
</comment>
<dbReference type="RefSeq" id="WP_109612501.1">
    <property type="nucleotide sequence ID" value="NZ_QGGG01000005.1"/>
</dbReference>